<sequence length="22" mass="2419">MMTHQPYVKKVIASGASSHMSK</sequence>
<dbReference type="EMBL" id="GGEC01079203">
    <property type="protein sequence ID" value="MBX59687.1"/>
    <property type="molecule type" value="Transcribed_RNA"/>
</dbReference>
<accession>A0A2P2PY57</accession>
<proteinExistence type="predicted"/>
<reference evidence="1" key="1">
    <citation type="submission" date="2018-02" db="EMBL/GenBank/DDBJ databases">
        <title>Rhizophora mucronata_Transcriptome.</title>
        <authorList>
            <person name="Meera S.P."/>
            <person name="Sreeshan A."/>
            <person name="Augustine A."/>
        </authorList>
    </citation>
    <scope>NUCLEOTIDE SEQUENCE</scope>
    <source>
        <tissue evidence="1">Leaf</tissue>
    </source>
</reference>
<evidence type="ECO:0000313" key="1">
    <source>
        <dbReference type="EMBL" id="MBX59687.1"/>
    </source>
</evidence>
<organism evidence="1">
    <name type="scientific">Rhizophora mucronata</name>
    <name type="common">Asiatic mangrove</name>
    <dbReference type="NCBI Taxonomy" id="61149"/>
    <lineage>
        <taxon>Eukaryota</taxon>
        <taxon>Viridiplantae</taxon>
        <taxon>Streptophyta</taxon>
        <taxon>Embryophyta</taxon>
        <taxon>Tracheophyta</taxon>
        <taxon>Spermatophyta</taxon>
        <taxon>Magnoliopsida</taxon>
        <taxon>eudicotyledons</taxon>
        <taxon>Gunneridae</taxon>
        <taxon>Pentapetalae</taxon>
        <taxon>rosids</taxon>
        <taxon>fabids</taxon>
        <taxon>Malpighiales</taxon>
        <taxon>Rhizophoraceae</taxon>
        <taxon>Rhizophora</taxon>
    </lineage>
</organism>
<dbReference type="AlphaFoldDB" id="A0A2P2PY57"/>
<protein>
    <submittedName>
        <fullName evidence="1">Uncharacterized protein</fullName>
    </submittedName>
</protein>
<name>A0A2P2PY57_RHIMU</name>